<dbReference type="SUPFAM" id="SSF82171">
    <property type="entry name" value="DPP6 N-terminal domain-like"/>
    <property type="match status" value="1"/>
</dbReference>
<feature type="region of interest" description="Disordered" evidence="1">
    <location>
        <begin position="1004"/>
        <end position="1026"/>
    </location>
</feature>
<dbReference type="Gene3D" id="2.120.10.30">
    <property type="entry name" value="TolB, C-terminal domain"/>
    <property type="match status" value="1"/>
</dbReference>
<evidence type="ECO:0000313" key="3">
    <source>
        <dbReference type="Proteomes" id="UP001379533"/>
    </source>
</evidence>
<dbReference type="PROSITE" id="PS51257">
    <property type="entry name" value="PROKAR_LIPOPROTEIN"/>
    <property type="match status" value="1"/>
</dbReference>
<evidence type="ECO:0008006" key="4">
    <source>
        <dbReference type="Google" id="ProtNLM"/>
    </source>
</evidence>
<dbReference type="InterPro" id="IPR011042">
    <property type="entry name" value="6-blade_b-propeller_TolB-like"/>
</dbReference>
<protein>
    <recommendedName>
        <fullName evidence="4">Hydrazine synthase alpha subunit middle domain-containing protein</fullName>
    </recommendedName>
</protein>
<gene>
    <name evidence="2" type="ORF">LZC95_52960</name>
</gene>
<accession>A0ABZ2KFI2</accession>
<keyword evidence="3" id="KW-1185">Reference proteome</keyword>
<proteinExistence type="predicted"/>
<reference evidence="2 3" key="1">
    <citation type="submission" date="2021-12" db="EMBL/GenBank/DDBJ databases">
        <title>Discovery of the Pendulisporaceae a myxobacterial family with distinct sporulation behavior and unique specialized metabolism.</title>
        <authorList>
            <person name="Garcia R."/>
            <person name="Popoff A."/>
            <person name="Bader C.D."/>
            <person name="Loehr J."/>
            <person name="Walesch S."/>
            <person name="Walt C."/>
            <person name="Boldt J."/>
            <person name="Bunk B."/>
            <person name="Haeckl F.J.F.P.J."/>
            <person name="Gunesch A.P."/>
            <person name="Birkelbach J."/>
            <person name="Nuebel U."/>
            <person name="Pietschmann T."/>
            <person name="Bach T."/>
            <person name="Mueller R."/>
        </authorList>
    </citation>
    <scope>NUCLEOTIDE SEQUENCE [LARGE SCALE GENOMIC DNA]</scope>
    <source>
        <strain evidence="2 3">MSr12523</strain>
    </source>
</reference>
<sequence>MRTVTALAIALLAAGCSKEDPAESSYFDRTISPILTTSCVRTNTGAGCHVATSKGNAFGNLDVSSFDGVNRRRDLLADYGPYGQASFLVKNIPDFQVEVRSFDGQRTVVTTDIKHAGGPILDPTAGAYQTLRRWIQNGATRNNTGPAPASAVRLPCSSFVPGAANFDPAADPARADFATFRDRVNPTVRRNCAAGNCHGTTANDLYLTCGDSPEQVRWNYFAASQYLAQTPEQSELARRPLAPSQGGSFHEGGVIFQSASNSDYTALLDWAREHGPPDFGTIDPNFAFFAHRVQPVLVKKGCMMLSCHSAAQFHDYRLRGGSGGSFSFVATRRNYDFSLAQLALESEDVQASRLVRKNLYRRDVIFGSPGIAHRGGPLFEDFQSAQASGQACEDGKYQYDTDPIDKVPAYCMVREWHRRERAARAPAPLEGIVYVQRTPAPGPDRPQDFDVYAPGAEIHLAKASLNAAGELAVSGDTALGAGCGLTRATADIRRPAVSWDGKRIAFAARSSANEPLQIYEMNADGSACRKHAAINGGPSSQNGLLIHNFDPAYSPPDGAGAMHLVFASTRGNLNGTAYDYSGPQRTPANPAKPNANLYDFAPDGQIRQLTYHLNLERYPSFMQDGRIVFTAEKRAADFYQLALRRINLDGGDYHPLFAQRGSIGYREATQVVELADKNFAAIFSDPAATHGGGALGVFNRSIGVDFTSPNAADYPIDASVLDPAAPASPEPSFFLRSLGFVDPSVNAHGNVPTSAVFTSPSALPNGKMLVSYGSASDAATFGGDYDVYELDPATGAKRKLFGDAGVAEVDAVAVFGRVSRGLFASAVDEPNGFTSILPGKAEADIHVLDMPLLASLLFQNTPTGRSLEDGLNGVEIFEELPPPLDMTSFGAGGANVAKDAFGQVFVKRRLLGSVPLGSDGSAHFRVPGGLPIAFKLPETAASRAHPYPRMQRESMVFAPGEYAHQSFKRGFFDGLCGGCHGSVSGRPLDVVVQPDILTQASDTVSRTAPPVDLNLPPSSRGRVEGP</sequence>
<dbReference type="RefSeq" id="WP_394845730.1">
    <property type="nucleotide sequence ID" value="NZ_CP089982.1"/>
</dbReference>
<organism evidence="2 3">
    <name type="scientific">Pendulispora brunnea</name>
    <dbReference type="NCBI Taxonomy" id="2905690"/>
    <lineage>
        <taxon>Bacteria</taxon>
        <taxon>Pseudomonadati</taxon>
        <taxon>Myxococcota</taxon>
        <taxon>Myxococcia</taxon>
        <taxon>Myxococcales</taxon>
        <taxon>Sorangiineae</taxon>
        <taxon>Pendulisporaceae</taxon>
        <taxon>Pendulispora</taxon>
    </lineage>
</organism>
<dbReference type="EMBL" id="CP089982">
    <property type="protein sequence ID" value="WXA95121.1"/>
    <property type="molecule type" value="Genomic_DNA"/>
</dbReference>
<evidence type="ECO:0000256" key="1">
    <source>
        <dbReference type="SAM" id="MobiDB-lite"/>
    </source>
</evidence>
<dbReference type="Proteomes" id="UP001379533">
    <property type="component" value="Chromosome"/>
</dbReference>
<evidence type="ECO:0000313" key="2">
    <source>
        <dbReference type="EMBL" id="WXA95121.1"/>
    </source>
</evidence>
<name>A0ABZ2KFI2_9BACT</name>